<dbReference type="GO" id="GO:0005912">
    <property type="term" value="C:adherens junction"/>
    <property type="evidence" value="ECO:0007669"/>
    <property type="project" value="TreeGrafter"/>
</dbReference>
<dbReference type="Gene3D" id="2.30.42.10">
    <property type="match status" value="1"/>
</dbReference>
<dbReference type="Pfam" id="PF00595">
    <property type="entry name" value="PDZ"/>
    <property type="match status" value="1"/>
</dbReference>
<dbReference type="SMART" id="SM00228">
    <property type="entry name" value="PDZ"/>
    <property type="match status" value="1"/>
</dbReference>
<evidence type="ECO:0000259" key="1">
    <source>
        <dbReference type="PROSITE" id="PS50106"/>
    </source>
</evidence>
<evidence type="ECO:0000313" key="3">
    <source>
        <dbReference type="WBParaSite" id="PEQ_0000239801-mRNA-1"/>
    </source>
</evidence>
<name>A0A914R809_PAREQ</name>
<sequence>LCFKCCNNIIEFIILQERVPKIVQISFSRGTGGIGLSIVAAQVCVVLMLQVCNVPIGAICSAGDKICAEHRRMRRTVCTPPFRFVAWLRDGDRVFSVTKKGTFVDHKLRLVRSVGIYVKKVVDGSAAHQDGRLEPGDQLLSVNGQSLVGITQGEYVFILFSFFLLEQGILKDVIVRLCL</sequence>
<dbReference type="PANTHER" id="PTHR10398:SF2">
    <property type="entry name" value="AFADIN"/>
    <property type="match status" value="1"/>
</dbReference>
<proteinExistence type="predicted"/>
<dbReference type="InterPro" id="IPR028842">
    <property type="entry name" value="Afadin"/>
</dbReference>
<dbReference type="InterPro" id="IPR001478">
    <property type="entry name" value="PDZ"/>
</dbReference>
<dbReference type="Proteomes" id="UP000887564">
    <property type="component" value="Unplaced"/>
</dbReference>
<dbReference type="InterPro" id="IPR036034">
    <property type="entry name" value="PDZ_sf"/>
</dbReference>
<evidence type="ECO:0000313" key="2">
    <source>
        <dbReference type="Proteomes" id="UP000887564"/>
    </source>
</evidence>
<accession>A0A914R809</accession>
<dbReference type="AlphaFoldDB" id="A0A914R809"/>
<reference evidence="3" key="1">
    <citation type="submission" date="2022-11" db="UniProtKB">
        <authorList>
            <consortium name="WormBaseParasite"/>
        </authorList>
    </citation>
    <scope>IDENTIFICATION</scope>
</reference>
<dbReference type="GO" id="GO:0050839">
    <property type="term" value="F:cell adhesion molecule binding"/>
    <property type="evidence" value="ECO:0007669"/>
    <property type="project" value="TreeGrafter"/>
</dbReference>
<dbReference type="SUPFAM" id="SSF50156">
    <property type="entry name" value="PDZ domain-like"/>
    <property type="match status" value="1"/>
</dbReference>
<dbReference type="PANTHER" id="PTHR10398">
    <property type="entry name" value="AFADIN"/>
    <property type="match status" value="1"/>
</dbReference>
<protein>
    <submittedName>
        <fullName evidence="3">PDZ domain-containing protein</fullName>
    </submittedName>
</protein>
<dbReference type="WBParaSite" id="PEQ_0000239801-mRNA-1">
    <property type="protein sequence ID" value="PEQ_0000239801-mRNA-1"/>
    <property type="gene ID" value="PEQ_0000239801"/>
</dbReference>
<organism evidence="2 3">
    <name type="scientific">Parascaris equorum</name>
    <name type="common">Equine roundworm</name>
    <dbReference type="NCBI Taxonomy" id="6256"/>
    <lineage>
        <taxon>Eukaryota</taxon>
        <taxon>Metazoa</taxon>
        <taxon>Ecdysozoa</taxon>
        <taxon>Nematoda</taxon>
        <taxon>Chromadorea</taxon>
        <taxon>Rhabditida</taxon>
        <taxon>Spirurina</taxon>
        <taxon>Ascaridomorpha</taxon>
        <taxon>Ascaridoidea</taxon>
        <taxon>Ascarididae</taxon>
        <taxon>Parascaris</taxon>
    </lineage>
</organism>
<dbReference type="GO" id="GO:0032880">
    <property type="term" value="P:regulation of protein localization"/>
    <property type="evidence" value="ECO:0007669"/>
    <property type="project" value="TreeGrafter"/>
</dbReference>
<keyword evidence="2" id="KW-1185">Reference proteome</keyword>
<feature type="domain" description="PDZ" evidence="1">
    <location>
        <begin position="115"/>
        <end position="159"/>
    </location>
</feature>
<dbReference type="PROSITE" id="PS50106">
    <property type="entry name" value="PDZ"/>
    <property type="match status" value="1"/>
</dbReference>